<dbReference type="Gene3D" id="3.40.50.150">
    <property type="entry name" value="Vaccinia Virus protein VP39"/>
    <property type="match status" value="1"/>
</dbReference>
<keyword evidence="3" id="KW-1185">Reference proteome</keyword>
<dbReference type="CDD" id="cd02440">
    <property type="entry name" value="AdoMet_MTases"/>
    <property type="match status" value="1"/>
</dbReference>
<dbReference type="GO" id="GO:0010420">
    <property type="term" value="F:polyprenyldihydroxybenzoate methyltransferase activity"/>
    <property type="evidence" value="ECO:0007669"/>
    <property type="project" value="TreeGrafter"/>
</dbReference>
<evidence type="ECO:0000259" key="1">
    <source>
        <dbReference type="Pfam" id="PF13649"/>
    </source>
</evidence>
<dbReference type="PANTHER" id="PTHR43464">
    <property type="entry name" value="METHYLTRANSFERASE"/>
    <property type="match status" value="1"/>
</dbReference>
<dbReference type="Proteomes" id="UP000583752">
    <property type="component" value="Unassembled WGS sequence"/>
</dbReference>
<keyword evidence="2" id="KW-0808">Transferase</keyword>
<name>A0A848HPU7_9BURK</name>
<protein>
    <submittedName>
        <fullName evidence="2">Class I SAM-dependent methyltransferase</fullName>
    </submittedName>
</protein>
<sequence length="216" mass="24546">MITERSAEFYAKSASSHDRVYDKPERQEDLAAMRELVADTLRGHVVLELACGTGYWTRLIAETADSVLATDVNPEMLEMAKLRALPADKVQLRVADAYDLPADLGSFTAIFIGFWWSHVQRAEQERFLAKLSKKIGKDVMLVLLDDCYVEGSSDTVARTDLEGNTFQIRTAVDGERYEIPKNYPSDSGLRKKLGSSVREIRITRLEYYWLLTCRLK</sequence>
<accession>A0A848HPU7</accession>
<dbReference type="InterPro" id="IPR041698">
    <property type="entry name" value="Methyltransf_25"/>
</dbReference>
<dbReference type="PANTHER" id="PTHR43464:SF23">
    <property type="entry name" value="JUVENILE HORMONE ACID O-METHYLTRANSFERASE"/>
    <property type="match status" value="1"/>
</dbReference>
<proteinExistence type="predicted"/>
<dbReference type="Pfam" id="PF13649">
    <property type="entry name" value="Methyltransf_25"/>
    <property type="match status" value="1"/>
</dbReference>
<feature type="domain" description="Methyltransferase" evidence="1">
    <location>
        <begin position="46"/>
        <end position="132"/>
    </location>
</feature>
<dbReference type="GO" id="GO:0032259">
    <property type="term" value="P:methylation"/>
    <property type="evidence" value="ECO:0007669"/>
    <property type="project" value="UniProtKB-KW"/>
</dbReference>
<evidence type="ECO:0000313" key="2">
    <source>
        <dbReference type="EMBL" id="NML62160.1"/>
    </source>
</evidence>
<evidence type="ECO:0000313" key="3">
    <source>
        <dbReference type="Proteomes" id="UP000583752"/>
    </source>
</evidence>
<gene>
    <name evidence="2" type="ORF">HHL21_13955</name>
</gene>
<dbReference type="AlphaFoldDB" id="A0A848HPU7"/>
<dbReference type="EMBL" id="JABBGG010000007">
    <property type="protein sequence ID" value="NML62160.1"/>
    <property type="molecule type" value="Genomic_DNA"/>
</dbReference>
<dbReference type="RefSeq" id="WP_169466839.1">
    <property type="nucleotide sequence ID" value="NZ_JABBGG010000007.1"/>
</dbReference>
<comment type="caution">
    <text evidence="2">The sequence shown here is derived from an EMBL/GenBank/DDBJ whole genome shotgun (WGS) entry which is preliminary data.</text>
</comment>
<dbReference type="SUPFAM" id="SSF53335">
    <property type="entry name" value="S-adenosyl-L-methionine-dependent methyltransferases"/>
    <property type="match status" value="1"/>
</dbReference>
<dbReference type="InterPro" id="IPR029063">
    <property type="entry name" value="SAM-dependent_MTases_sf"/>
</dbReference>
<reference evidence="2 3" key="1">
    <citation type="submission" date="2020-04" db="EMBL/GenBank/DDBJ databases">
        <title>Massilia sp. RP-1-19 isolated from soil.</title>
        <authorList>
            <person name="Dahal R.H."/>
        </authorList>
    </citation>
    <scope>NUCLEOTIDE SEQUENCE [LARGE SCALE GENOMIC DNA]</scope>
    <source>
        <strain evidence="2 3">RP-1-19</strain>
    </source>
</reference>
<organism evidence="2 3">
    <name type="scientific">Massilia polaris</name>
    <dbReference type="NCBI Taxonomy" id="2728846"/>
    <lineage>
        <taxon>Bacteria</taxon>
        <taxon>Pseudomonadati</taxon>
        <taxon>Pseudomonadota</taxon>
        <taxon>Betaproteobacteria</taxon>
        <taxon>Burkholderiales</taxon>
        <taxon>Oxalobacteraceae</taxon>
        <taxon>Telluria group</taxon>
        <taxon>Massilia</taxon>
    </lineage>
</organism>
<keyword evidence="2" id="KW-0489">Methyltransferase</keyword>